<proteinExistence type="predicted"/>
<keyword evidence="4" id="KW-0804">Transcription</keyword>
<evidence type="ECO:0000313" key="6">
    <source>
        <dbReference type="EMBL" id="GAA1102097.1"/>
    </source>
</evidence>
<sequence>MVDQGEADAGLLTLDDLCDRIGMSVRNVRFYTSRGLVPPPIKRGRQGYYDSTHVARLELVNELQAHGFTLAAIERYVTRIPHDATPEAIRLHRTLLAPWAAEHPELMRRSDLDARAGRTLTDREMQVLRALDVITPHEDEEQGEDEVYDVTINNLDASLALIRYDYPAEAADAARKIFDEHATAIADALNELFHTTVWPAYRASGASPEDLRSAVDAIKPITTAGLVAAYEKAVTKSVRNRIEKMVAETEQA</sequence>
<dbReference type="PANTHER" id="PTHR30204:SF69">
    <property type="entry name" value="MERR-FAMILY TRANSCRIPTIONAL REGULATOR"/>
    <property type="match status" value="1"/>
</dbReference>
<dbReference type="Pfam" id="PF13411">
    <property type="entry name" value="MerR_1"/>
    <property type="match status" value="1"/>
</dbReference>
<evidence type="ECO:0000256" key="4">
    <source>
        <dbReference type="ARBA" id="ARBA00023163"/>
    </source>
</evidence>
<gene>
    <name evidence="6" type="ORF">GCM10009668_20680</name>
</gene>
<dbReference type="EMBL" id="BAAALG010000008">
    <property type="protein sequence ID" value="GAA1102097.1"/>
    <property type="molecule type" value="Genomic_DNA"/>
</dbReference>
<protein>
    <submittedName>
        <fullName evidence="6">MerR family transcriptional regulator</fullName>
    </submittedName>
</protein>
<organism evidence="6 7">
    <name type="scientific">Nocardioides dubius</name>
    <dbReference type="NCBI Taxonomy" id="317019"/>
    <lineage>
        <taxon>Bacteria</taxon>
        <taxon>Bacillati</taxon>
        <taxon>Actinomycetota</taxon>
        <taxon>Actinomycetes</taxon>
        <taxon>Propionibacteriales</taxon>
        <taxon>Nocardioidaceae</taxon>
        <taxon>Nocardioides</taxon>
    </lineage>
</organism>
<comment type="caution">
    <text evidence="6">The sequence shown here is derived from an EMBL/GenBank/DDBJ whole genome shotgun (WGS) entry which is preliminary data.</text>
</comment>
<evidence type="ECO:0000313" key="7">
    <source>
        <dbReference type="Proteomes" id="UP001501581"/>
    </source>
</evidence>
<dbReference type="InterPro" id="IPR009061">
    <property type="entry name" value="DNA-bd_dom_put_sf"/>
</dbReference>
<evidence type="ECO:0000259" key="5">
    <source>
        <dbReference type="PROSITE" id="PS50937"/>
    </source>
</evidence>
<name>A0ABP4EF78_9ACTN</name>
<dbReference type="SUPFAM" id="SSF46955">
    <property type="entry name" value="Putative DNA-binding domain"/>
    <property type="match status" value="1"/>
</dbReference>
<keyword evidence="1" id="KW-0678">Repressor</keyword>
<evidence type="ECO:0000256" key="2">
    <source>
        <dbReference type="ARBA" id="ARBA00023015"/>
    </source>
</evidence>
<evidence type="ECO:0000256" key="1">
    <source>
        <dbReference type="ARBA" id="ARBA00022491"/>
    </source>
</evidence>
<dbReference type="PROSITE" id="PS50937">
    <property type="entry name" value="HTH_MERR_2"/>
    <property type="match status" value="1"/>
</dbReference>
<dbReference type="RefSeq" id="WP_343994044.1">
    <property type="nucleotide sequence ID" value="NZ_BAAALG010000008.1"/>
</dbReference>
<dbReference type="InterPro" id="IPR000551">
    <property type="entry name" value="MerR-type_HTH_dom"/>
</dbReference>
<dbReference type="Proteomes" id="UP001501581">
    <property type="component" value="Unassembled WGS sequence"/>
</dbReference>
<keyword evidence="3" id="KW-0238">DNA-binding</keyword>
<evidence type="ECO:0000256" key="3">
    <source>
        <dbReference type="ARBA" id="ARBA00023125"/>
    </source>
</evidence>
<dbReference type="PANTHER" id="PTHR30204">
    <property type="entry name" value="REDOX-CYCLING DRUG-SENSING TRANSCRIPTIONAL ACTIVATOR SOXR"/>
    <property type="match status" value="1"/>
</dbReference>
<accession>A0ABP4EF78</accession>
<keyword evidence="7" id="KW-1185">Reference proteome</keyword>
<dbReference type="Gene3D" id="1.10.1660.10">
    <property type="match status" value="1"/>
</dbReference>
<dbReference type="InterPro" id="IPR047057">
    <property type="entry name" value="MerR_fam"/>
</dbReference>
<feature type="domain" description="HTH merR-type" evidence="5">
    <location>
        <begin position="19"/>
        <end position="79"/>
    </location>
</feature>
<keyword evidence="2" id="KW-0805">Transcription regulation</keyword>
<dbReference type="SMART" id="SM00422">
    <property type="entry name" value="HTH_MERR"/>
    <property type="match status" value="1"/>
</dbReference>
<reference evidence="7" key="1">
    <citation type="journal article" date="2019" name="Int. J. Syst. Evol. Microbiol.">
        <title>The Global Catalogue of Microorganisms (GCM) 10K type strain sequencing project: providing services to taxonomists for standard genome sequencing and annotation.</title>
        <authorList>
            <consortium name="The Broad Institute Genomics Platform"/>
            <consortium name="The Broad Institute Genome Sequencing Center for Infectious Disease"/>
            <person name="Wu L."/>
            <person name="Ma J."/>
        </authorList>
    </citation>
    <scope>NUCLEOTIDE SEQUENCE [LARGE SCALE GENOMIC DNA]</scope>
    <source>
        <strain evidence="7">JCM 13008</strain>
    </source>
</reference>